<gene>
    <name evidence="2" type="ORF">HUJ06_002786</name>
</gene>
<keyword evidence="1" id="KW-1133">Transmembrane helix</keyword>
<keyword evidence="3" id="KW-1185">Reference proteome</keyword>
<accession>A0A822ZNQ0</accession>
<feature type="transmembrane region" description="Helical" evidence="1">
    <location>
        <begin position="149"/>
        <end position="168"/>
    </location>
</feature>
<protein>
    <submittedName>
        <fullName evidence="2">Uncharacterized protein</fullName>
    </submittedName>
</protein>
<keyword evidence="1" id="KW-0812">Transmembrane</keyword>
<sequence length="226" mass="25448">MGDLYLLAGSKLHLSFALTGTKLHLVNLLKTEPVEDLAPTWWEFFHFQLICPLVDNFCYCGHSTQGSPRFVVAFRGTITKPESFLQDLSLDLHFIQKELHCTSRFQTAMEVVQDTITGHLLGSVVAMLAGKNMAKIGTFLKSFLINPPFFYVPIQILFTLPFFSLITAGRSMTVKGYNQNSPSEDPFLTLSTWVAYLFLNPADDICSEYVQYFEHTLQRTGFAGGQ</sequence>
<name>A0A822ZNQ0_NELNU</name>
<dbReference type="AlphaFoldDB" id="A0A822ZNQ0"/>
<evidence type="ECO:0000256" key="1">
    <source>
        <dbReference type="SAM" id="Phobius"/>
    </source>
</evidence>
<reference evidence="2 3" key="1">
    <citation type="journal article" date="2020" name="Mol. Biol. Evol.">
        <title>Distinct Expression and Methylation Patterns for Genes with Different Fates following a Single Whole-Genome Duplication in Flowering Plants.</title>
        <authorList>
            <person name="Shi T."/>
            <person name="Rahmani R.S."/>
            <person name="Gugger P.F."/>
            <person name="Wang M."/>
            <person name="Li H."/>
            <person name="Zhang Y."/>
            <person name="Li Z."/>
            <person name="Wang Q."/>
            <person name="Van de Peer Y."/>
            <person name="Marchal K."/>
            <person name="Chen J."/>
        </authorList>
    </citation>
    <scope>NUCLEOTIDE SEQUENCE [LARGE SCALE GENOMIC DNA]</scope>
    <source>
        <tissue evidence="2">Leaf</tissue>
    </source>
</reference>
<comment type="caution">
    <text evidence="2">The sequence shown here is derived from an EMBL/GenBank/DDBJ whole genome shotgun (WGS) entry which is preliminary data.</text>
</comment>
<keyword evidence="1" id="KW-0472">Membrane</keyword>
<dbReference type="EMBL" id="DUZY01000007">
    <property type="protein sequence ID" value="DAD44556.1"/>
    <property type="molecule type" value="Genomic_DNA"/>
</dbReference>
<dbReference type="PANTHER" id="PTHR31479">
    <property type="entry name" value="ALPHA/BETA-HYDROLASES SUPERFAMILY PROTEIN"/>
    <property type="match status" value="1"/>
</dbReference>
<proteinExistence type="predicted"/>
<dbReference type="PANTHER" id="PTHR31479:SF2">
    <property type="entry name" value="ALPHA_BETA-HYDROLASES SUPERFAMILY PROTEIN"/>
    <property type="match status" value="1"/>
</dbReference>
<dbReference type="SUPFAM" id="SSF53474">
    <property type="entry name" value="alpha/beta-Hydrolases"/>
    <property type="match status" value="1"/>
</dbReference>
<dbReference type="Proteomes" id="UP000607653">
    <property type="component" value="Unassembled WGS sequence"/>
</dbReference>
<organism evidence="2 3">
    <name type="scientific">Nelumbo nucifera</name>
    <name type="common">Sacred lotus</name>
    <dbReference type="NCBI Taxonomy" id="4432"/>
    <lineage>
        <taxon>Eukaryota</taxon>
        <taxon>Viridiplantae</taxon>
        <taxon>Streptophyta</taxon>
        <taxon>Embryophyta</taxon>
        <taxon>Tracheophyta</taxon>
        <taxon>Spermatophyta</taxon>
        <taxon>Magnoliopsida</taxon>
        <taxon>Proteales</taxon>
        <taxon>Nelumbonaceae</taxon>
        <taxon>Nelumbo</taxon>
    </lineage>
</organism>
<evidence type="ECO:0000313" key="3">
    <source>
        <dbReference type="Proteomes" id="UP000607653"/>
    </source>
</evidence>
<dbReference type="InterPro" id="IPR029058">
    <property type="entry name" value="AB_hydrolase_fold"/>
</dbReference>
<evidence type="ECO:0000313" key="2">
    <source>
        <dbReference type="EMBL" id="DAD44556.1"/>
    </source>
</evidence>